<keyword evidence="2" id="KW-1185">Reference proteome</keyword>
<dbReference type="EMBL" id="CAVMJV010000027">
    <property type="protein sequence ID" value="CAK5074675.1"/>
    <property type="molecule type" value="Genomic_DNA"/>
</dbReference>
<comment type="caution">
    <text evidence="1">The sequence shown here is derived from an EMBL/GenBank/DDBJ whole genome shotgun (WGS) entry which is preliminary data.</text>
</comment>
<protein>
    <submittedName>
        <fullName evidence="1">Uncharacterized protein</fullName>
    </submittedName>
</protein>
<dbReference type="Proteomes" id="UP001497535">
    <property type="component" value="Unassembled WGS sequence"/>
</dbReference>
<proteinExistence type="predicted"/>
<gene>
    <name evidence="1" type="ORF">MENTE1834_LOCUS21440</name>
</gene>
<evidence type="ECO:0000313" key="1">
    <source>
        <dbReference type="EMBL" id="CAK5074675.1"/>
    </source>
</evidence>
<reference evidence="1" key="1">
    <citation type="submission" date="2023-11" db="EMBL/GenBank/DDBJ databases">
        <authorList>
            <person name="Poullet M."/>
        </authorList>
    </citation>
    <scope>NUCLEOTIDE SEQUENCE</scope>
    <source>
        <strain evidence="1">E1834</strain>
    </source>
</reference>
<sequence length="234" mass="25448">MHALRFEGRVVLVVIKLNDLGGDRHGQSGSSNCAADEVVKEIKACGGQAGESIVRTAIKNYGRIDVVVNNAGILRDTSFAKMSELDWDLVIKVHLKGAFSVTKAAWPYMRERKYGRLVFISSNSGIYGSFGQANYAAAKVPTAGSRMTETIMPDDLVKAFKPEFVTPLCIYLGHENCSSTGRIFEAGAGWYGTGILILRNKNLILNKVESYRSAGLVISNAIAEDGKSILSFNY</sequence>
<evidence type="ECO:0000313" key="2">
    <source>
        <dbReference type="Proteomes" id="UP001497535"/>
    </source>
</evidence>
<organism evidence="1 2">
    <name type="scientific">Meloidogyne enterolobii</name>
    <name type="common">Root-knot nematode worm</name>
    <name type="synonym">Meloidogyne mayaguensis</name>
    <dbReference type="NCBI Taxonomy" id="390850"/>
    <lineage>
        <taxon>Eukaryota</taxon>
        <taxon>Metazoa</taxon>
        <taxon>Ecdysozoa</taxon>
        <taxon>Nematoda</taxon>
        <taxon>Chromadorea</taxon>
        <taxon>Rhabditida</taxon>
        <taxon>Tylenchina</taxon>
        <taxon>Tylenchomorpha</taxon>
        <taxon>Tylenchoidea</taxon>
        <taxon>Meloidogynidae</taxon>
        <taxon>Meloidogyninae</taxon>
        <taxon>Meloidogyne</taxon>
    </lineage>
</organism>
<name>A0ACB0Z6W7_MELEN</name>
<accession>A0ACB0Z6W7</accession>